<sequence length="84" mass="9754">MKHVALWDEKLLRWAMKPGECITLRGHHDDRIMHQAGVTNALRDGVRLKLIQLLGKPGHINDDKSERTCYLPWLFLSSENSHVR</sequence>
<evidence type="ECO:0000313" key="1">
    <source>
        <dbReference type="EMBL" id="EFM49830.1"/>
    </source>
</evidence>
<dbReference type="STRING" id="553207.HMPREF0299_6123"/>
<proteinExistence type="predicted"/>
<dbReference type="AlphaFoldDB" id="E0DCS3"/>
<reference evidence="1" key="1">
    <citation type="submission" date="2010-08" db="EMBL/GenBank/DDBJ databases">
        <authorList>
            <person name="Harkins D.M."/>
            <person name="Madupu R."/>
            <person name="Durkin A.S."/>
            <person name="Torralba M."/>
            <person name="Methe B."/>
            <person name="Sutton G.G."/>
            <person name="Nelson K.E."/>
        </authorList>
    </citation>
    <scope>NUCLEOTIDE SEQUENCE [LARGE SCALE GENOMIC DNA]</scope>
    <source>
        <strain evidence="1">ATCC 14266</strain>
    </source>
</reference>
<comment type="caution">
    <text evidence="1">The sequence shown here is derived from an EMBL/GenBank/DDBJ whole genome shotgun (WGS) entry which is preliminary data.</text>
</comment>
<dbReference type="Proteomes" id="UP000004218">
    <property type="component" value="Unassembled WGS sequence"/>
</dbReference>
<dbReference type="EMBL" id="ACSH02000002">
    <property type="protein sequence ID" value="EFM49830.1"/>
    <property type="molecule type" value="Genomic_DNA"/>
</dbReference>
<protein>
    <submittedName>
        <fullName evidence="1">Uncharacterized protein</fullName>
    </submittedName>
</protein>
<evidence type="ECO:0000313" key="2">
    <source>
        <dbReference type="Proteomes" id="UP000004218"/>
    </source>
</evidence>
<accession>E0DCS3</accession>
<keyword evidence="2" id="KW-1185">Reference proteome</keyword>
<organism evidence="1 2">
    <name type="scientific">Corynebacterium matruchotii ATCC 14266</name>
    <dbReference type="NCBI Taxonomy" id="553207"/>
    <lineage>
        <taxon>Bacteria</taxon>
        <taxon>Bacillati</taxon>
        <taxon>Actinomycetota</taxon>
        <taxon>Actinomycetes</taxon>
        <taxon>Mycobacteriales</taxon>
        <taxon>Corynebacteriaceae</taxon>
        <taxon>Corynebacterium</taxon>
    </lineage>
</organism>
<gene>
    <name evidence="1" type="ORF">HMPREF0299_6123</name>
</gene>
<name>E0DCS3_9CORY</name>